<proteinExistence type="predicted"/>
<sequence length="176" mass="19974">VNLSNLSVLFVLDREKEGRFTLEGMQAFYELACERSRMYQTYEFMSMMHGYCTLALCQSLGDVAGQRKFTAWVGKLITESSDARHFPQNPSTAYVHRDPVETLHHILGVKDSQGLDYQAFLDLLQRSGEEKGLMDLMNEELDDYVPLEIVSAFALSMVKGMLKVMADIYPTEGDPK</sequence>
<name>A0A061S3K9_9CHLO</name>
<feature type="non-terminal residue" evidence="1">
    <location>
        <position position="1"/>
    </location>
</feature>
<protein>
    <submittedName>
        <fullName evidence="1">Uncharacterized protein</fullName>
    </submittedName>
</protein>
<evidence type="ECO:0000313" key="1">
    <source>
        <dbReference type="EMBL" id="JAC79742.1"/>
    </source>
</evidence>
<dbReference type="EMBL" id="GBEZ01005582">
    <property type="protein sequence ID" value="JAC79742.1"/>
    <property type="molecule type" value="Transcribed_RNA"/>
</dbReference>
<accession>A0A061S3K9</accession>
<dbReference type="AlphaFoldDB" id="A0A061S3K9"/>
<reference evidence="1" key="1">
    <citation type="submission" date="2014-05" db="EMBL/GenBank/DDBJ databases">
        <title>The transcriptome of the halophilic microalga Tetraselmis sp. GSL018 isolated from the Great Salt Lake, Utah.</title>
        <authorList>
            <person name="Jinkerson R.E."/>
            <person name="D'Adamo S."/>
            <person name="Posewitz M.C."/>
        </authorList>
    </citation>
    <scope>NUCLEOTIDE SEQUENCE</scope>
    <source>
        <strain evidence="1">GSL018</strain>
    </source>
</reference>
<gene>
    <name evidence="1" type="ORF">TSPGSL018_11938</name>
</gene>
<organism evidence="1">
    <name type="scientific">Tetraselmis sp. GSL018</name>
    <dbReference type="NCBI Taxonomy" id="582737"/>
    <lineage>
        <taxon>Eukaryota</taxon>
        <taxon>Viridiplantae</taxon>
        <taxon>Chlorophyta</taxon>
        <taxon>core chlorophytes</taxon>
        <taxon>Chlorodendrophyceae</taxon>
        <taxon>Chlorodendrales</taxon>
        <taxon>Chlorodendraceae</taxon>
        <taxon>Tetraselmis</taxon>
    </lineage>
</organism>